<dbReference type="HAMAP" id="MF_01813">
    <property type="entry name" value="MenG_UbiE_methyltr"/>
    <property type="match status" value="1"/>
</dbReference>
<sequence>MVCEVALVTQMTFASRGCSLLLPGRFSQSYLPIVSRHSTTHFGFQTVDEEEKQRKGEFLKRLLVICVTFAVFHVFENVAQKYDLMNDAMSVGIHRMWKDRFVRQIMPTHNLKCLDVAGGTGDIAFRIYKFSQALTPSQSTSFNRGPMDVAAPAITLCDINPSMMEVGRTRAQKLGISNIDWVEGDAEKLPFPDNSYDVLQEAHRVLKPNGRFFCLEFSRVVNPLLRKLYDVYSMQLIPVMGQLIAGDWNSYQYLVESIRRFPTQTEFSHLIQEAGFTSVHVTNYSGGICAVHSGFKGPNRPEVLRNVRE</sequence>
<dbReference type="CDD" id="cd02440">
    <property type="entry name" value="AdoMet_MTases"/>
    <property type="match status" value="1"/>
</dbReference>
<dbReference type="UniPathway" id="UPA00232"/>
<comment type="caution">
    <text evidence="6">The sequence shown here is derived from an EMBL/GenBank/DDBJ whole genome shotgun (WGS) entry which is preliminary data.</text>
</comment>
<dbReference type="PROSITE" id="PS51608">
    <property type="entry name" value="SAM_MT_UBIE"/>
    <property type="match status" value="1"/>
</dbReference>
<dbReference type="Pfam" id="PF01209">
    <property type="entry name" value="Ubie_methyltran"/>
    <property type="match status" value="1"/>
</dbReference>
<name>A0A5J4NA77_9TREM</name>
<protein>
    <recommendedName>
        <fullName evidence="5">2-methoxy-6-polyprenyl-1,4-benzoquinol methylase, mitochondrial</fullName>
        <ecNumber evidence="5">2.1.1.201</ecNumber>
    </recommendedName>
    <alternativeName>
        <fullName evidence="5">Ubiquinone biosynthesis methyltransferase COQ5</fullName>
    </alternativeName>
</protein>
<dbReference type="EC" id="2.1.1.201" evidence="5"/>
<keyword evidence="3 5" id="KW-0949">S-adenosyl-L-methionine</keyword>
<keyword evidence="5" id="KW-0472">Membrane</keyword>
<evidence type="ECO:0000256" key="4">
    <source>
        <dbReference type="ARBA" id="ARBA00046387"/>
    </source>
</evidence>
<keyword evidence="1 5" id="KW-0489">Methyltransferase</keyword>
<evidence type="ECO:0000256" key="5">
    <source>
        <dbReference type="HAMAP-Rule" id="MF_03191"/>
    </source>
</evidence>
<comment type="function">
    <text evidence="5">Methyltransferase required for the conversion of 2-polyprenyl-6-methoxy-1,4-benzoquinol (DDMQH2) to 2-polyprenyl-3-methyl-6-methoxy-1,4-benzoquinol (DMQH2).</text>
</comment>
<dbReference type="InterPro" id="IPR029063">
    <property type="entry name" value="SAM-dependent_MTases_sf"/>
</dbReference>
<dbReference type="GO" id="GO:0031314">
    <property type="term" value="C:extrinsic component of mitochondrial inner membrane"/>
    <property type="evidence" value="ECO:0007669"/>
    <property type="project" value="UniProtKB-UniRule"/>
</dbReference>
<dbReference type="AlphaFoldDB" id="A0A5J4NA77"/>
<evidence type="ECO:0000256" key="3">
    <source>
        <dbReference type="ARBA" id="ARBA00022691"/>
    </source>
</evidence>
<feature type="binding site" evidence="5">
    <location>
        <position position="158"/>
    </location>
    <ligand>
        <name>S-adenosyl-L-methionine</name>
        <dbReference type="ChEBI" id="CHEBI:59789"/>
    </ligand>
</feature>
<dbReference type="PANTHER" id="PTHR43591:SF24">
    <property type="entry name" value="2-METHOXY-6-POLYPRENYL-1,4-BENZOQUINOL METHYLASE, MITOCHONDRIAL"/>
    <property type="match status" value="1"/>
</dbReference>
<feature type="binding site" evidence="5">
    <location>
        <begin position="185"/>
        <end position="186"/>
    </location>
    <ligand>
        <name>S-adenosyl-L-methionine</name>
        <dbReference type="ChEBI" id="CHEBI:59789"/>
    </ligand>
</feature>
<dbReference type="EMBL" id="QNGE01004862">
    <property type="protein sequence ID" value="KAA3672475.1"/>
    <property type="molecule type" value="Genomic_DNA"/>
</dbReference>
<keyword evidence="5" id="KW-0999">Mitochondrion inner membrane</keyword>
<dbReference type="InterPro" id="IPR023576">
    <property type="entry name" value="UbiE/COQ5_MeTrFase_CS"/>
</dbReference>
<comment type="similarity">
    <text evidence="5">Belongs to the class I-like SAM-binding methyltransferase superfamily. MenG/UbiE family.</text>
</comment>
<evidence type="ECO:0000256" key="1">
    <source>
        <dbReference type="ARBA" id="ARBA00022603"/>
    </source>
</evidence>
<dbReference type="GO" id="GO:0032259">
    <property type="term" value="P:methylation"/>
    <property type="evidence" value="ECO:0007669"/>
    <property type="project" value="UniProtKB-KW"/>
</dbReference>
<dbReference type="GO" id="GO:0008425">
    <property type="term" value="F:2-methoxy-6-polyprenyl-1,4-benzoquinol methyltransferase activity"/>
    <property type="evidence" value="ECO:0007669"/>
    <property type="project" value="UniProtKB-UniRule"/>
</dbReference>
<dbReference type="Gene3D" id="3.40.50.150">
    <property type="entry name" value="Vaccinia Virus protein VP39"/>
    <property type="match status" value="1"/>
</dbReference>
<dbReference type="Proteomes" id="UP000324629">
    <property type="component" value="Unassembled WGS sequence"/>
</dbReference>
<gene>
    <name evidence="6" type="ORF">DEA37_0007093</name>
</gene>
<reference evidence="6 7" key="1">
    <citation type="journal article" date="2019" name="Gigascience">
        <title>Whole-genome sequence of the oriental lung fluke Paragonimus westermani.</title>
        <authorList>
            <person name="Oey H."/>
            <person name="Zakrzewski M."/>
            <person name="Narain K."/>
            <person name="Devi K.R."/>
            <person name="Agatsuma T."/>
            <person name="Nawaratna S."/>
            <person name="Gobert G.N."/>
            <person name="Jones M.K."/>
            <person name="Ragan M.A."/>
            <person name="McManus D.P."/>
            <person name="Krause L."/>
        </authorList>
    </citation>
    <scope>NUCLEOTIDE SEQUENCE [LARGE SCALE GENOMIC DNA]</scope>
    <source>
        <strain evidence="6 7">IND2009</strain>
    </source>
</reference>
<comment type="subunit">
    <text evidence="4">Component of a multi-subunit COQ enzyme complex, composed of at least COQ3, COQ4, COQ5, COQ6, COQ7 and COQ9. Interacts with PYURF; the interaction is direct, stabilizes COQ5 protein and associates PYURF with COQ enzyme complex.</text>
</comment>
<comment type="pathway">
    <text evidence="5">Cofactor biosynthesis; ubiquinone biosynthesis.</text>
</comment>
<feature type="binding site" evidence="5">
    <location>
        <position position="120"/>
    </location>
    <ligand>
        <name>S-adenosyl-L-methionine</name>
        <dbReference type="ChEBI" id="CHEBI:59789"/>
    </ligand>
</feature>
<comment type="catalytic activity">
    <reaction evidence="5">
        <text>a 2-methoxy-6-(all-trans-polyprenyl)benzene-1,4-diol + S-adenosyl-L-methionine = a 5-methoxy-2-methyl-3-(all-trans-polyprenyl)benzene-1,4-diol + S-adenosyl-L-homocysteine + H(+)</text>
        <dbReference type="Rhea" id="RHEA:28286"/>
        <dbReference type="Rhea" id="RHEA-COMP:10858"/>
        <dbReference type="Rhea" id="RHEA-COMP:10859"/>
        <dbReference type="ChEBI" id="CHEBI:15378"/>
        <dbReference type="ChEBI" id="CHEBI:57856"/>
        <dbReference type="ChEBI" id="CHEBI:59789"/>
        <dbReference type="ChEBI" id="CHEBI:84166"/>
        <dbReference type="ChEBI" id="CHEBI:84167"/>
        <dbReference type="EC" id="2.1.1.201"/>
    </reaction>
</comment>
<dbReference type="SUPFAM" id="SSF53335">
    <property type="entry name" value="S-adenosyl-L-methionine-dependent methyltransferases"/>
    <property type="match status" value="1"/>
</dbReference>
<dbReference type="PROSITE" id="PS01183">
    <property type="entry name" value="UBIE_1"/>
    <property type="match status" value="1"/>
</dbReference>
<keyword evidence="7" id="KW-1185">Reference proteome</keyword>
<keyword evidence="5" id="KW-0496">Mitochondrion</keyword>
<dbReference type="PANTHER" id="PTHR43591">
    <property type="entry name" value="METHYLTRANSFERASE"/>
    <property type="match status" value="1"/>
</dbReference>
<organism evidence="6 7">
    <name type="scientific">Paragonimus westermani</name>
    <dbReference type="NCBI Taxonomy" id="34504"/>
    <lineage>
        <taxon>Eukaryota</taxon>
        <taxon>Metazoa</taxon>
        <taxon>Spiralia</taxon>
        <taxon>Lophotrochozoa</taxon>
        <taxon>Platyhelminthes</taxon>
        <taxon>Trematoda</taxon>
        <taxon>Digenea</taxon>
        <taxon>Plagiorchiida</taxon>
        <taxon>Troglotremata</taxon>
        <taxon>Troglotrematidae</taxon>
        <taxon>Paragonimus</taxon>
    </lineage>
</organism>
<comment type="subcellular location">
    <subcellularLocation>
        <location evidence="5">Mitochondrion inner membrane</location>
        <topology evidence="5">Peripheral membrane protein</topology>
        <orientation evidence="5">Matrix side</orientation>
    </subcellularLocation>
</comment>
<keyword evidence="5" id="KW-0831">Ubiquinone biosynthesis</keyword>
<dbReference type="InterPro" id="IPR004033">
    <property type="entry name" value="UbiE/COQ5_MeTrFase"/>
</dbReference>
<proteinExistence type="inferred from homology"/>
<comment type="caution">
    <text evidence="5">Lacks conserved residue(s) required for the propagation of feature annotation.</text>
</comment>
<keyword evidence="2 5" id="KW-0808">Transferase</keyword>
<evidence type="ECO:0000256" key="2">
    <source>
        <dbReference type="ARBA" id="ARBA00022679"/>
    </source>
</evidence>
<accession>A0A5J4NA77</accession>
<evidence type="ECO:0000313" key="7">
    <source>
        <dbReference type="Proteomes" id="UP000324629"/>
    </source>
</evidence>
<dbReference type="NCBIfam" id="TIGR01934">
    <property type="entry name" value="MenG_MenH_UbiE"/>
    <property type="match status" value="1"/>
</dbReference>
<evidence type="ECO:0000313" key="6">
    <source>
        <dbReference type="EMBL" id="KAA3672475.1"/>
    </source>
</evidence>